<evidence type="ECO:0000256" key="1">
    <source>
        <dbReference type="SAM" id="Phobius"/>
    </source>
</evidence>
<feature type="transmembrane region" description="Helical" evidence="1">
    <location>
        <begin position="107"/>
        <end position="128"/>
    </location>
</feature>
<keyword evidence="1" id="KW-1133">Transmembrane helix</keyword>
<keyword evidence="1" id="KW-0812">Transmembrane</keyword>
<gene>
    <name evidence="2" type="ORF">PROFUN_07305</name>
</gene>
<accession>A0A2P6NM41</accession>
<proteinExistence type="predicted"/>
<feature type="transmembrane region" description="Helical" evidence="1">
    <location>
        <begin position="140"/>
        <end position="161"/>
    </location>
</feature>
<protein>
    <recommendedName>
        <fullName evidence="4">Transmembrane protein</fullName>
    </recommendedName>
</protein>
<organism evidence="2 3">
    <name type="scientific">Planoprotostelium fungivorum</name>
    <dbReference type="NCBI Taxonomy" id="1890364"/>
    <lineage>
        <taxon>Eukaryota</taxon>
        <taxon>Amoebozoa</taxon>
        <taxon>Evosea</taxon>
        <taxon>Variosea</taxon>
        <taxon>Cavosteliida</taxon>
        <taxon>Cavosteliaceae</taxon>
        <taxon>Planoprotostelium</taxon>
    </lineage>
</organism>
<evidence type="ECO:0008006" key="4">
    <source>
        <dbReference type="Google" id="ProtNLM"/>
    </source>
</evidence>
<keyword evidence="1" id="KW-0472">Membrane</keyword>
<comment type="caution">
    <text evidence="2">The sequence shown here is derived from an EMBL/GenBank/DDBJ whole genome shotgun (WGS) entry which is preliminary data.</text>
</comment>
<evidence type="ECO:0000313" key="3">
    <source>
        <dbReference type="Proteomes" id="UP000241769"/>
    </source>
</evidence>
<dbReference type="InParanoid" id="A0A2P6NM41"/>
<feature type="transmembrane region" description="Helical" evidence="1">
    <location>
        <begin position="167"/>
        <end position="188"/>
    </location>
</feature>
<keyword evidence="3" id="KW-1185">Reference proteome</keyword>
<sequence>MLPLRGVGSLVTNTLVHWSFFRHHSCSLTRLRRYAGSRTFNLTNTIEISIFPKHQLTHLPQNNTNTITPHTLRMNMKWNEQTQLRWIYWPVGLIQSTMKLAMPGSTIPSTCFIFTLVGLFVCFSTYVSSHPHRFSREVQLAVELVTTILMLWSGLFLSLTVSLTHPWVSTFVSIAVCLCSVRMFAWVLRNLILRNPRQELPLTSDEMADNGNTSHS</sequence>
<evidence type="ECO:0000313" key="2">
    <source>
        <dbReference type="EMBL" id="PRP85017.1"/>
    </source>
</evidence>
<name>A0A2P6NM41_9EUKA</name>
<dbReference type="AlphaFoldDB" id="A0A2P6NM41"/>
<dbReference type="EMBL" id="MDYQ01000052">
    <property type="protein sequence ID" value="PRP85017.1"/>
    <property type="molecule type" value="Genomic_DNA"/>
</dbReference>
<dbReference type="Proteomes" id="UP000241769">
    <property type="component" value="Unassembled WGS sequence"/>
</dbReference>
<reference evidence="2 3" key="1">
    <citation type="journal article" date="2018" name="Genome Biol. Evol.">
        <title>Multiple Roots of Fruiting Body Formation in Amoebozoa.</title>
        <authorList>
            <person name="Hillmann F."/>
            <person name="Forbes G."/>
            <person name="Novohradska S."/>
            <person name="Ferling I."/>
            <person name="Riege K."/>
            <person name="Groth M."/>
            <person name="Westermann M."/>
            <person name="Marz M."/>
            <person name="Spaller T."/>
            <person name="Winckler T."/>
            <person name="Schaap P."/>
            <person name="Glockner G."/>
        </authorList>
    </citation>
    <scope>NUCLEOTIDE SEQUENCE [LARGE SCALE GENOMIC DNA]</scope>
    <source>
        <strain evidence="2 3">Jena</strain>
    </source>
</reference>